<dbReference type="Proteomes" id="UP000054845">
    <property type="component" value="Unassembled WGS sequence"/>
</dbReference>
<evidence type="ECO:0000313" key="3">
    <source>
        <dbReference type="Proteomes" id="UP000054845"/>
    </source>
</evidence>
<organism evidence="2 3">
    <name type="scientific">Ceraceosorus bombacis</name>
    <dbReference type="NCBI Taxonomy" id="401625"/>
    <lineage>
        <taxon>Eukaryota</taxon>
        <taxon>Fungi</taxon>
        <taxon>Dikarya</taxon>
        <taxon>Basidiomycota</taxon>
        <taxon>Ustilaginomycotina</taxon>
        <taxon>Exobasidiomycetes</taxon>
        <taxon>Ceraceosorales</taxon>
        <taxon>Ceraceosoraceae</taxon>
        <taxon>Ceraceosorus</taxon>
    </lineage>
</organism>
<dbReference type="AlphaFoldDB" id="A0A0P1BJ63"/>
<proteinExistence type="predicted"/>
<keyword evidence="3" id="KW-1185">Reference proteome</keyword>
<dbReference type="OrthoDB" id="10378601at2759"/>
<dbReference type="EMBL" id="CCYA01000278">
    <property type="protein sequence ID" value="CEH16188.1"/>
    <property type="molecule type" value="Genomic_DNA"/>
</dbReference>
<feature type="region of interest" description="Disordered" evidence="1">
    <location>
        <begin position="1"/>
        <end position="37"/>
    </location>
</feature>
<evidence type="ECO:0000313" key="2">
    <source>
        <dbReference type="EMBL" id="CEH16188.1"/>
    </source>
</evidence>
<accession>A0A0P1BJ63</accession>
<evidence type="ECO:0000256" key="1">
    <source>
        <dbReference type="SAM" id="MobiDB-lite"/>
    </source>
</evidence>
<sequence length="157" mass="16968">MRQRRSASPVAGSHLALSASTNHADGTPSRHDRDRLLSVPLARSHAASNEGLGTPRAPALQWVSSPIPRHWTLNPLARGRAGQEGGDEEAMMMMMTPSKHDLPLDPSATPAAAALVKHFFGTQARGRSPAADANERLKHHAWLPHTFASDETFSHTH</sequence>
<protein>
    <submittedName>
        <fullName evidence="2">Uncharacterized protein</fullName>
    </submittedName>
</protein>
<reference evidence="2 3" key="1">
    <citation type="submission" date="2014-09" db="EMBL/GenBank/DDBJ databases">
        <authorList>
            <person name="Magalhaes I.L.F."/>
            <person name="Oliveira U."/>
            <person name="Santos F.R."/>
            <person name="Vidigal T.H.D.A."/>
            <person name="Brescovit A.D."/>
            <person name="Santos A.J."/>
        </authorList>
    </citation>
    <scope>NUCLEOTIDE SEQUENCE [LARGE SCALE GENOMIC DNA]</scope>
</reference>
<name>A0A0P1BJ63_9BASI</name>